<feature type="domain" description="PLD phosphodiesterase" evidence="7">
    <location>
        <begin position="122"/>
        <end position="149"/>
    </location>
</feature>
<gene>
    <name evidence="8" type="ORF">BSOLF_0754</name>
</gene>
<dbReference type="PANTHER" id="PTHR43856">
    <property type="entry name" value="CARDIOLIPIN HYDROLASE"/>
    <property type="match status" value="1"/>
</dbReference>
<keyword evidence="8" id="KW-0540">Nuclease</keyword>
<protein>
    <recommendedName>
        <fullName evidence="3">phospholipase D</fullName>
        <ecNumber evidence="3">3.1.4.4</ecNumber>
    </recommendedName>
</protein>
<keyword evidence="6" id="KW-0443">Lipid metabolism</keyword>
<evidence type="ECO:0000256" key="5">
    <source>
        <dbReference type="ARBA" id="ARBA00022963"/>
    </source>
</evidence>
<dbReference type="GO" id="GO:0016891">
    <property type="term" value="F:RNA endonuclease activity producing 5'-phosphomonoesters, hydrolytic mechanism"/>
    <property type="evidence" value="ECO:0007669"/>
    <property type="project" value="TreeGrafter"/>
</dbReference>
<dbReference type="AlphaFoldDB" id="A0A2R6Y0D6"/>
<evidence type="ECO:0000313" key="8">
    <source>
        <dbReference type="EMBL" id="PTQ56148.1"/>
    </source>
</evidence>
<dbReference type="GO" id="GO:0016042">
    <property type="term" value="P:lipid catabolic process"/>
    <property type="evidence" value="ECO:0007669"/>
    <property type="project" value="UniProtKB-KW"/>
</dbReference>
<dbReference type="GO" id="GO:0004630">
    <property type="term" value="F:phospholipase D activity"/>
    <property type="evidence" value="ECO:0007669"/>
    <property type="project" value="UniProtKB-EC"/>
</dbReference>
<dbReference type="InterPro" id="IPR025202">
    <property type="entry name" value="PLD-like_dom"/>
</dbReference>
<evidence type="ECO:0000313" key="9">
    <source>
        <dbReference type="Proteomes" id="UP000244338"/>
    </source>
</evidence>
<evidence type="ECO:0000256" key="1">
    <source>
        <dbReference type="ARBA" id="ARBA00000798"/>
    </source>
</evidence>
<name>A0A2R6Y0D6_9BACL</name>
<comment type="caution">
    <text evidence="8">The sequence shown here is derived from an EMBL/GenBank/DDBJ whole genome shotgun (WGS) entry which is preliminary data.</text>
</comment>
<accession>A0A2R6Y0D6</accession>
<dbReference type="PROSITE" id="PS50035">
    <property type="entry name" value="PLD"/>
    <property type="match status" value="1"/>
</dbReference>
<organism evidence="8 9">
    <name type="scientific">Candidatus Carbonibacillus altaicus</name>
    <dbReference type="NCBI Taxonomy" id="2163959"/>
    <lineage>
        <taxon>Bacteria</taxon>
        <taxon>Bacillati</taxon>
        <taxon>Bacillota</taxon>
        <taxon>Bacilli</taxon>
        <taxon>Bacillales</taxon>
        <taxon>Candidatus Carbonibacillus</taxon>
    </lineage>
</organism>
<dbReference type="GO" id="GO:0006793">
    <property type="term" value="P:phosphorus metabolic process"/>
    <property type="evidence" value="ECO:0007669"/>
    <property type="project" value="UniProtKB-ARBA"/>
</dbReference>
<dbReference type="EC" id="3.1.4.4" evidence="3"/>
<reference evidence="9" key="1">
    <citation type="journal article" date="2018" name="Sci. Rep.">
        <title>Lignite coal burning seam in the remote Altai Mountains harbors a hydrogen-driven thermophilic microbial community.</title>
        <authorList>
            <person name="Kadnikov V.V."/>
            <person name="Mardanov A.V."/>
            <person name="Ivasenko D.A."/>
            <person name="Antsiferov D.V."/>
            <person name="Beletsky A.V."/>
            <person name="Karnachuk O.V."/>
            <person name="Ravin N.V."/>
        </authorList>
    </citation>
    <scope>NUCLEOTIDE SEQUENCE [LARGE SCALE GENOMIC DNA]</scope>
</reference>
<dbReference type="Pfam" id="PF13091">
    <property type="entry name" value="PLDc_2"/>
    <property type="match status" value="1"/>
</dbReference>
<dbReference type="InterPro" id="IPR001736">
    <property type="entry name" value="PLipase_D/transphosphatidylase"/>
</dbReference>
<keyword evidence="8" id="KW-0255">Endonuclease</keyword>
<evidence type="ECO:0000256" key="4">
    <source>
        <dbReference type="ARBA" id="ARBA00022801"/>
    </source>
</evidence>
<dbReference type="PANTHER" id="PTHR43856:SF1">
    <property type="entry name" value="MITOCHONDRIAL CARDIOLIPIN HYDROLASE"/>
    <property type="match status" value="1"/>
</dbReference>
<dbReference type="SUPFAM" id="SSF56024">
    <property type="entry name" value="Phospholipase D/nuclease"/>
    <property type="match status" value="1"/>
</dbReference>
<evidence type="ECO:0000256" key="2">
    <source>
        <dbReference type="ARBA" id="ARBA00008664"/>
    </source>
</evidence>
<evidence type="ECO:0000256" key="3">
    <source>
        <dbReference type="ARBA" id="ARBA00012027"/>
    </source>
</evidence>
<comment type="similarity">
    <text evidence="2">Belongs to the phospholipase D family.</text>
</comment>
<dbReference type="InterPro" id="IPR051406">
    <property type="entry name" value="PLD_domain"/>
</dbReference>
<evidence type="ECO:0000256" key="6">
    <source>
        <dbReference type="ARBA" id="ARBA00023098"/>
    </source>
</evidence>
<keyword evidence="4" id="KW-0378">Hydrolase</keyword>
<proteinExistence type="inferred from homology"/>
<sequence length="223" mass="25503">MVTRKKWRLLLIVLLLYLLGGYGMGRLVPYAPLQKKEAIFWTLHGTPPKQAVLALLDHAERSLDIAIYDLNEPEIAQALERAAARGVQVRMITDRRNLELPDEREIVRRLLAYGVPVKLNDHDGLMHLKLIIADGRLVALGSYNFTITATNVNEEMFVIFNDPYTVERARTAFSAMWDDHVFYSLLKEGEVNMRRCYPSNLSISLLFLPPGSLPDDQPHSHYF</sequence>
<dbReference type="EMBL" id="PEBX01000042">
    <property type="protein sequence ID" value="PTQ56148.1"/>
    <property type="molecule type" value="Genomic_DNA"/>
</dbReference>
<dbReference type="Proteomes" id="UP000244338">
    <property type="component" value="Unassembled WGS sequence"/>
</dbReference>
<dbReference type="Gene3D" id="3.30.870.10">
    <property type="entry name" value="Endonuclease Chain A"/>
    <property type="match status" value="1"/>
</dbReference>
<comment type="catalytic activity">
    <reaction evidence="1">
        <text>a 1,2-diacyl-sn-glycero-3-phosphocholine + H2O = a 1,2-diacyl-sn-glycero-3-phosphate + choline + H(+)</text>
        <dbReference type="Rhea" id="RHEA:14445"/>
        <dbReference type="ChEBI" id="CHEBI:15354"/>
        <dbReference type="ChEBI" id="CHEBI:15377"/>
        <dbReference type="ChEBI" id="CHEBI:15378"/>
        <dbReference type="ChEBI" id="CHEBI:57643"/>
        <dbReference type="ChEBI" id="CHEBI:58608"/>
        <dbReference type="EC" id="3.1.4.4"/>
    </reaction>
</comment>
<evidence type="ECO:0000259" key="7">
    <source>
        <dbReference type="PROSITE" id="PS50035"/>
    </source>
</evidence>
<keyword evidence="5" id="KW-0442">Lipid degradation</keyword>